<protein>
    <submittedName>
        <fullName evidence="2">Uncharacterized protein</fullName>
    </submittedName>
</protein>
<gene>
    <name evidence="2" type="ORF">ABCS64_02675</name>
</gene>
<reference evidence="3" key="1">
    <citation type="submission" date="2024-06" db="EMBL/GenBank/DDBJ databases">
        <title>Radixoralia hellwigii gen. nov., sp nov., isolated from a root canal in the human oral cavity.</title>
        <authorList>
            <person name="Bartsch S."/>
            <person name="Wittmer A."/>
            <person name="Schulz A.-K."/>
            <person name="Neumann-Schaal M."/>
            <person name="Wolf J."/>
            <person name="Gronow S."/>
            <person name="Tennert C."/>
            <person name="Haecker G."/>
            <person name="Cieplik F."/>
            <person name="Al-Ahmad A."/>
        </authorList>
    </citation>
    <scope>NUCLEOTIDE SEQUENCE [LARGE SCALE GENOMIC DNA]</scope>
    <source>
        <strain evidence="3">Wk13</strain>
    </source>
</reference>
<evidence type="ECO:0000256" key="1">
    <source>
        <dbReference type="SAM" id="MobiDB-lite"/>
    </source>
</evidence>
<evidence type="ECO:0000313" key="3">
    <source>
        <dbReference type="Proteomes" id="UP001574673"/>
    </source>
</evidence>
<feature type="compositionally biased region" description="Basic residues" evidence="1">
    <location>
        <begin position="111"/>
        <end position="123"/>
    </location>
</feature>
<sequence>MNAVVGVVHNTGMNDPQSFDIRRRIRELLAIPDRDRSDAEWDELNELEIRTAPGNRDNGYTLDRGEGKRGFTPGRRSHQGQKNANSRQENWLPQEKENRPDVRRQENKNRSPLKRSHRRAKSRPPRENQTQGPSDTGNGNGYPTGFTHGGRTGEVSDGMAFATPAGSDRNTGNADGSQGDGNHD</sequence>
<feature type="compositionally biased region" description="Polar residues" evidence="1">
    <location>
        <begin position="127"/>
        <end position="137"/>
    </location>
</feature>
<dbReference type="EMBL" id="JBEUWX010000002">
    <property type="protein sequence ID" value="MFA9949243.1"/>
    <property type="molecule type" value="Genomic_DNA"/>
</dbReference>
<accession>A0ABV4UCP1</accession>
<feature type="compositionally biased region" description="Basic and acidic residues" evidence="1">
    <location>
        <begin position="94"/>
        <end position="109"/>
    </location>
</feature>
<dbReference type="RefSeq" id="WP_418890388.1">
    <property type="nucleotide sequence ID" value="NZ_JBEUWX010000002.1"/>
</dbReference>
<evidence type="ECO:0000313" key="2">
    <source>
        <dbReference type="EMBL" id="MFA9949243.1"/>
    </source>
</evidence>
<dbReference type="Proteomes" id="UP001574673">
    <property type="component" value="Unassembled WGS sequence"/>
</dbReference>
<name>A0ABV4UCP1_9RHOO</name>
<keyword evidence="3" id="KW-1185">Reference proteome</keyword>
<feature type="compositionally biased region" description="Gly residues" evidence="1">
    <location>
        <begin position="138"/>
        <end position="152"/>
    </location>
</feature>
<comment type="caution">
    <text evidence="2">The sequence shown here is derived from an EMBL/GenBank/DDBJ whole genome shotgun (WGS) entry which is preliminary data.</text>
</comment>
<feature type="compositionally biased region" description="Polar residues" evidence="1">
    <location>
        <begin position="80"/>
        <end position="91"/>
    </location>
</feature>
<organism evidence="2 3">
    <name type="scientific">Dentiradicibacter hellwigii</name>
    <dbReference type="NCBI Taxonomy" id="3149053"/>
    <lineage>
        <taxon>Bacteria</taxon>
        <taxon>Pseudomonadati</taxon>
        <taxon>Pseudomonadota</taxon>
        <taxon>Betaproteobacteria</taxon>
        <taxon>Rhodocyclales</taxon>
        <taxon>Rhodocyclaceae</taxon>
        <taxon>Dentiradicibacter</taxon>
    </lineage>
</organism>
<proteinExistence type="predicted"/>
<feature type="region of interest" description="Disordered" evidence="1">
    <location>
        <begin position="50"/>
        <end position="184"/>
    </location>
</feature>